<accession>A0A176Z0C2</accession>
<keyword evidence="3" id="KW-1185">Reference proteome</keyword>
<name>A0A176Z0C2_9BRAD</name>
<dbReference type="InterPro" id="IPR000594">
    <property type="entry name" value="ThiF_NAD_FAD-bd"/>
</dbReference>
<reference evidence="2 3" key="1">
    <citation type="submission" date="2016-03" db="EMBL/GenBank/DDBJ databases">
        <title>Draft Genome Sequence of the Strain BR 10245 (Bradyrhizobium sp.) isolated from nodules of Centrolobium paraense.</title>
        <authorList>
            <person name="Simoes-Araujo J.L.Sr."/>
            <person name="Barauna A.C."/>
            <person name="Silva K."/>
            <person name="Zilli J.E."/>
        </authorList>
    </citation>
    <scope>NUCLEOTIDE SEQUENCE [LARGE SCALE GENOMIC DNA]</scope>
    <source>
        <strain evidence="2 3">BR 10245</strain>
    </source>
</reference>
<proteinExistence type="predicted"/>
<dbReference type="SUPFAM" id="SSF69572">
    <property type="entry name" value="Activating enzymes of the ubiquitin-like proteins"/>
    <property type="match status" value="1"/>
</dbReference>
<comment type="caution">
    <text evidence="2">The sequence shown here is derived from an EMBL/GenBank/DDBJ whole genome shotgun (WGS) entry which is preliminary data.</text>
</comment>
<feature type="domain" description="THIF-type NAD/FAD binding fold" evidence="1">
    <location>
        <begin position="11"/>
        <end position="235"/>
    </location>
</feature>
<sequence length="265" mass="29151">MRDFSRQGFLGPDSEAILSSVIVGVVGVGGGGSHIVQQFSHIGVRRYVVADGDTVEDHNLNRLIGATRRDAARAVPKIKVAQRIIRGLNTGVEIHPVSRPWQTAISDFRRCHAIVGCVDSFSERDQLEKFCRRFLIPYIDIGMDVHAVGSEFVIAGQVVLSMPGEHCMWCMGLLDEQSIAEEARRYGDAGFNPQVIWPNGVLASTAVGLFMQLVTPWHQKHQQSVYLEYNGNSHTVAPSNRMMALAGRACPHFSAGERGDPLFGR</sequence>
<evidence type="ECO:0000259" key="1">
    <source>
        <dbReference type="Pfam" id="PF00899"/>
    </source>
</evidence>
<dbReference type="STRING" id="1505087.AYJ54_06060"/>
<dbReference type="GO" id="GO:0061503">
    <property type="term" value="F:tRNA threonylcarbamoyladenosine dehydratase"/>
    <property type="evidence" value="ECO:0007669"/>
    <property type="project" value="TreeGrafter"/>
</dbReference>
<organism evidence="2 3">
    <name type="scientific">Bradyrhizobium centrolobii</name>
    <dbReference type="NCBI Taxonomy" id="1505087"/>
    <lineage>
        <taxon>Bacteria</taxon>
        <taxon>Pseudomonadati</taxon>
        <taxon>Pseudomonadota</taxon>
        <taxon>Alphaproteobacteria</taxon>
        <taxon>Hyphomicrobiales</taxon>
        <taxon>Nitrobacteraceae</taxon>
        <taxon>Bradyrhizobium</taxon>
    </lineage>
</organism>
<evidence type="ECO:0000313" key="2">
    <source>
        <dbReference type="EMBL" id="OAF12467.1"/>
    </source>
</evidence>
<gene>
    <name evidence="2" type="ORF">AYJ54_06060</name>
</gene>
<evidence type="ECO:0000313" key="3">
    <source>
        <dbReference type="Proteomes" id="UP000076959"/>
    </source>
</evidence>
<dbReference type="PANTHER" id="PTHR43267">
    <property type="entry name" value="TRNA THREONYLCARBAMOYLADENOSINE DEHYDRATASE"/>
    <property type="match status" value="1"/>
</dbReference>
<dbReference type="InterPro" id="IPR035985">
    <property type="entry name" value="Ubiquitin-activating_enz"/>
</dbReference>
<dbReference type="OrthoDB" id="2746358at2"/>
<dbReference type="InterPro" id="IPR045886">
    <property type="entry name" value="ThiF/MoeB/HesA"/>
</dbReference>
<dbReference type="EMBL" id="LUUB01000040">
    <property type="protein sequence ID" value="OAF12467.1"/>
    <property type="molecule type" value="Genomic_DNA"/>
</dbReference>
<dbReference type="AlphaFoldDB" id="A0A176Z0C2"/>
<dbReference type="Pfam" id="PF00899">
    <property type="entry name" value="ThiF"/>
    <property type="match status" value="1"/>
</dbReference>
<dbReference type="GO" id="GO:0061504">
    <property type="term" value="P:cyclic threonylcarbamoyladenosine biosynthetic process"/>
    <property type="evidence" value="ECO:0007669"/>
    <property type="project" value="TreeGrafter"/>
</dbReference>
<dbReference type="Gene3D" id="3.40.50.720">
    <property type="entry name" value="NAD(P)-binding Rossmann-like Domain"/>
    <property type="match status" value="1"/>
</dbReference>
<protein>
    <submittedName>
        <fullName evidence="2">Thiamine/molybdopterin biosynthesis protein</fullName>
    </submittedName>
</protein>
<dbReference type="Proteomes" id="UP000076959">
    <property type="component" value="Unassembled WGS sequence"/>
</dbReference>
<dbReference type="GO" id="GO:0008641">
    <property type="term" value="F:ubiquitin-like modifier activating enzyme activity"/>
    <property type="evidence" value="ECO:0007669"/>
    <property type="project" value="InterPro"/>
</dbReference>
<dbReference type="PANTHER" id="PTHR43267:SF1">
    <property type="entry name" value="TRNA THREONYLCARBAMOYLADENOSINE DEHYDRATASE"/>
    <property type="match status" value="1"/>
</dbReference>